<dbReference type="SUPFAM" id="SSF53756">
    <property type="entry name" value="UDP-Glycosyltransferase/glycogen phosphorylase"/>
    <property type="match status" value="1"/>
</dbReference>
<evidence type="ECO:0000313" key="1">
    <source>
        <dbReference type="EMBL" id="MFC4359598.1"/>
    </source>
</evidence>
<reference evidence="1 2" key="1">
    <citation type="journal article" date="2019" name="Int. J. Syst. Evol. Microbiol.">
        <title>The Global Catalogue of Microorganisms (GCM) 10K type strain sequencing project: providing services to taxonomists for standard genome sequencing and annotation.</title>
        <authorList>
            <consortium name="The Broad Institute Genomics Platform"/>
            <consortium name="The Broad Institute Genome Sequencing Center for Infectious Disease"/>
            <person name="Wu L."/>
            <person name="Ma J."/>
        </authorList>
    </citation>
    <scope>NUCLEOTIDE SEQUENCE [LARGE SCALE GENOMIC DNA]</scope>
    <source>
        <strain evidence="1 2">CGMCC 1.12553</strain>
    </source>
</reference>
<dbReference type="PANTHER" id="PTHR10788:SF106">
    <property type="entry name" value="BCDNA.GH08860"/>
    <property type="match status" value="1"/>
</dbReference>
<dbReference type="CDD" id="cd03788">
    <property type="entry name" value="GT20_TPS"/>
    <property type="match status" value="1"/>
</dbReference>
<dbReference type="Pfam" id="PF00982">
    <property type="entry name" value="Glyco_transf_20"/>
    <property type="match status" value="1"/>
</dbReference>
<keyword evidence="2" id="KW-1185">Reference proteome</keyword>
<name>A0ABD5PFS5_9EURY</name>
<sequence>MATDPNGAVPNVEGPDAETGVAGALDDLVVVSNREPYQHRYTEEAGVVVDTPVGGLTGGLDRVMRRTDGTWIAWGDSDADPSVVNAADCVRVPPGDPSYTLRRVWLGEDAVREYYYGFSNQVLWPLCHGLHGKAEFDRAFWERYRDVNAHFAETVAEHVEPGSTVWFQDYHLALAPRMVRQSLPAGTPLVQFWHIPWPEADTFRACPEGEALLDGLLGTDVLGFHVPEYCRNFLDCVARELPGATVDRDAGEVVYDGHRTRVRAFPMGVDAERIGDVSANTPDGFWESFRREHGVVGSTVAVGVDRLDYTKGIPERLDALERFWERNPEWRGELTYVQKATESRSAIPAYQRLGTEVRDGVERVNDRFGTDEWTPVVYLEEHLSDADLYGLYRHSDLALVTPVRDGMNLVAKEYVAAQPTTPGEAGVLLLSALAGADDDLGDDALTVHPSDTDGFADAIGEAVSMPDHDRDRRMCRLRSTVRTNDLDAWMGDVFAAVEGVRDGVGSVGTGDTAD</sequence>
<dbReference type="GO" id="GO:0016758">
    <property type="term" value="F:hexosyltransferase activity"/>
    <property type="evidence" value="ECO:0007669"/>
    <property type="project" value="UniProtKB-ARBA"/>
</dbReference>
<gene>
    <name evidence="1" type="ORF">ACFO0N_16770</name>
</gene>
<comment type="caution">
    <text evidence="1">The sequence shown here is derived from an EMBL/GenBank/DDBJ whole genome shotgun (WGS) entry which is preliminary data.</text>
</comment>
<proteinExistence type="predicted"/>
<dbReference type="InterPro" id="IPR001830">
    <property type="entry name" value="Glyco_trans_20"/>
</dbReference>
<accession>A0ABD5PFS5</accession>
<dbReference type="RefSeq" id="WP_267621598.1">
    <property type="nucleotide sequence ID" value="NZ_JAODIW010000006.1"/>
</dbReference>
<dbReference type="PANTHER" id="PTHR10788">
    <property type="entry name" value="TREHALOSE-6-PHOSPHATE SYNTHASE"/>
    <property type="match status" value="1"/>
</dbReference>
<dbReference type="GO" id="GO:0005992">
    <property type="term" value="P:trehalose biosynthetic process"/>
    <property type="evidence" value="ECO:0007669"/>
    <property type="project" value="UniProtKB-ARBA"/>
</dbReference>
<organism evidence="1 2">
    <name type="scientific">Halobium salinum</name>
    <dbReference type="NCBI Taxonomy" id="1364940"/>
    <lineage>
        <taxon>Archaea</taxon>
        <taxon>Methanobacteriati</taxon>
        <taxon>Methanobacteriota</taxon>
        <taxon>Stenosarchaea group</taxon>
        <taxon>Halobacteria</taxon>
        <taxon>Halobacteriales</taxon>
        <taxon>Haloferacaceae</taxon>
        <taxon>Halobium</taxon>
    </lineage>
</organism>
<evidence type="ECO:0000313" key="2">
    <source>
        <dbReference type="Proteomes" id="UP001595921"/>
    </source>
</evidence>
<dbReference type="Gene3D" id="3.40.50.2000">
    <property type="entry name" value="Glycogen Phosphorylase B"/>
    <property type="match status" value="2"/>
</dbReference>
<dbReference type="AlphaFoldDB" id="A0ABD5PFS5"/>
<protein>
    <submittedName>
        <fullName evidence="1">Trehalose-6-phosphate synthase</fullName>
    </submittedName>
</protein>
<dbReference type="EMBL" id="JBHSDS010000008">
    <property type="protein sequence ID" value="MFC4359598.1"/>
    <property type="molecule type" value="Genomic_DNA"/>
</dbReference>
<dbReference type="Proteomes" id="UP001595921">
    <property type="component" value="Unassembled WGS sequence"/>
</dbReference>